<dbReference type="Proteomes" id="UP000195652">
    <property type="component" value="Chromosome"/>
</dbReference>
<dbReference type="AlphaFoldDB" id="A0A7Y4LL21"/>
<dbReference type="Pfam" id="PF09704">
    <property type="entry name" value="Cas_Cas5d"/>
    <property type="match status" value="1"/>
</dbReference>
<keyword evidence="3" id="KW-1185">Reference proteome</keyword>
<dbReference type="GO" id="GO:0043571">
    <property type="term" value="P:maintenance of CRISPR repeat elements"/>
    <property type="evidence" value="ECO:0007669"/>
    <property type="project" value="InterPro"/>
</dbReference>
<dbReference type="InterPro" id="IPR013422">
    <property type="entry name" value="CRISPR-assoc_prot_Cas5_N"/>
</dbReference>
<name>A0A7Y4LL21_9CORY</name>
<evidence type="ECO:0000256" key="1">
    <source>
        <dbReference type="ARBA" id="ARBA00023118"/>
    </source>
</evidence>
<reference evidence="2 3" key="3">
    <citation type="journal article" date="2020" name="Int. J. Syst. Evol. Microbiol.">
        <title>Corynebacterium silvaticum sp. nov., a unique group of NTTB corynebacteria in wild boar and roe deer.</title>
        <authorList>
            <person name="Dangel A."/>
            <person name="Berger A."/>
            <person name="Rau J."/>
            <person name="Eisenberg T."/>
            <person name="Kampfer P."/>
            <person name="Margos G."/>
            <person name="Contzen M."/>
            <person name="Busse H.J."/>
            <person name="Konrad R."/>
            <person name="Peters M."/>
            <person name="Sting R."/>
            <person name="Sing A."/>
        </authorList>
    </citation>
    <scope>NUCLEOTIDE SEQUENCE [LARGE SCALE GENOMIC DNA]</scope>
    <source>
        <strain evidence="2 3">PO100/5</strain>
    </source>
</reference>
<proteinExistence type="predicted"/>
<accession>A0A7Y4LL21</accession>
<evidence type="ECO:0000313" key="3">
    <source>
        <dbReference type="Proteomes" id="UP000195652"/>
    </source>
</evidence>
<dbReference type="Gene3D" id="3.30.70.2660">
    <property type="match status" value="1"/>
</dbReference>
<reference evidence="2 3" key="1">
    <citation type="journal article" date="2014" name="BMC Vet. Res.">
        <title>First report of Corynebacterium pseudotuberculosis from caseous lymphadenitis lesions in Black Alentejano pig (Sus scrofa domesticus).</title>
        <authorList>
            <person name="Oliveira M."/>
            <person name="Barroco C."/>
            <person name="Mottola C."/>
            <person name="Santos R."/>
            <person name="Lemsaddek A."/>
            <person name="Tavares L."/>
            <person name="Semedo-Lemsaddek T."/>
        </authorList>
    </citation>
    <scope>NUCLEOTIDE SEQUENCE [LARGE SCALE GENOMIC DNA]</scope>
    <source>
        <strain evidence="2 3">PO100/5</strain>
    </source>
</reference>
<organism evidence="2 3">
    <name type="scientific">Corynebacterium silvaticum</name>
    <dbReference type="NCBI Taxonomy" id="2320431"/>
    <lineage>
        <taxon>Bacteria</taxon>
        <taxon>Bacillati</taxon>
        <taxon>Actinomycetota</taxon>
        <taxon>Actinomycetes</taxon>
        <taxon>Mycobacteriales</taxon>
        <taxon>Corynebacteriaceae</taxon>
        <taxon>Corynebacterium</taxon>
    </lineage>
</organism>
<dbReference type="GO" id="GO:0003723">
    <property type="term" value="F:RNA binding"/>
    <property type="evidence" value="ECO:0007669"/>
    <property type="project" value="InterPro"/>
</dbReference>
<dbReference type="NCBIfam" id="TIGR01868">
    <property type="entry name" value="casD_Cas5e"/>
    <property type="match status" value="1"/>
</dbReference>
<reference evidence="2 3" key="2">
    <citation type="journal article" date="2020" name="Antonie Van Leeuwenhoek">
        <title>Phylogenomic characterisation of a novel corynebacterial species pathogenic to animals.</title>
        <authorList>
            <person name="Moller J."/>
            <person name="Musella L."/>
            <person name="Melnikov V."/>
            <person name="Geissdorfer W."/>
            <person name="Burkovski A."/>
            <person name="Sangal V."/>
        </authorList>
    </citation>
    <scope>NUCLEOTIDE SEQUENCE [LARGE SCALE GENOMIC DNA]</scope>
    <source>
        <strain evidence="2 3">PO100/5</strain>
    </source>
</reference>
<dbReference type="RefSeq" id="WP_087453081.1">
    <property type="nucleotide sequence ID" value="NZ_CP021417.2"/>
</dbReference>
<sequence>MTTTSVYLRLAGPLQSWAGPAVTGNFVRTGPIPTHSALVGLIAGACGYRRDEWPDWLNRLSFRVRVDHPGKFVDDFQTVSAHEEEMLFRERLIFATGKRPSAKATRLTPDGRGMTSIIQRTYLAEAEFIVEVASDTHGELLRDALRAPKFSTYLGRKAFAPAFPFFLGATADVDVLHRIPACDLSGTKRDTARVQIHHCSADLHTSAEHINVPAVQERSDWLKKTKALFA</sequence>
<dbReference type="GO" id="GO:0051607">
    <property type="term" value="P:defense response to virus"/>
    <property type="evidence" value="ECO:0007669"/>
    <property type="project" value="UniProtKB-KW"/>
</dbReference>
<dbReference type="GeneID" id="75006723"/>
<dbReference type="InterPro" id="IPR021124">
    <property type="entry name" value="CRISPR-assoc_prot_Cas5"/>
</dbReference>
<dbReference type="KEGG" id="csil:CBE74_00190"/>
<keyword evidence="1" id="KW-0051">Antiviral defense</keyword>
<evidence type="ECO:0000313" key="2">
    <source>
        <dbReference type="EMBL" id="ARU45190.1"/>
    </source>
</evidence>
<protein>
    <submittedName>
        <fullName evidence="2">Type I-E CRISPR-associated protein Cas5/CasD</fullName>
    </submittedName>
</protein>
<dbReference type="EMBL" id="CP021417">
    <property type="protein sequence ID" value="ARU45190.1"/>
    <property type="molecule type" value="Genomic_DNA"/>
</dbReference>
<dbReference type="NCBIfam" id="TIGR02593">
    <property type="entry name" value="CRISPR_cas5"/>
    <property type="match status" value="1"/>
</dbReference>
<dbReference type="InterPro" id="IPR010147">
    <property type="entry name" value="CRISPR-assoc_prot_CasD"/>
</dbReference>
<gene>
    <name evidence="2" type="primary">cas5e</name>
    <name evidence="2" type="ORF">CBE74_00190</name>
</gene>
<reference evidence="2 3" key="4">
    <citation type="journal article" date="2020" name="PLoS ONE">
        <title>Taxonomic classification of strain PO100/5 shows a broader geographic distribution and genetic markers of the recently described Corynebacterium silvaticum.</title>
        <authorList>
            <person name="Viana M.V.C."/>
            <person name="Profeta R."/>
            <person name="da Silva A.L."/>
            <person name="Hurtado R."/>
            <person name="Cerqueira J.C."/>
            <person name="Ribeiro B.F.S."/>
            <person name="Almeida M.O."/>
            <person name="Morais-Rodrigues F."/>
            <person name="Soares S.C."/>
            <person name="Oliveira M."/>
            <person name="Tavares L."/>
            <person name="Figueiredo H."/>
            <person name="Wattam A.R."/>
            <person name="Barh D."/>
            <person name="Ghosh P."/>
            <person name="Silva A."/>
            <person name="Azevedo V."/>
        </authorList>
    </citation>
    <scope>NUCLEOTIDE SEQUENCE [LARGE SCALE GENOMIC DNA]</scope>
    <source>
        <strain evidence="2 3">PO100/5</strain>
    </source>
</reference>